<keyword evidence="2" id="KW-1185">Reference proteome</keyword>
<name>A0A4Y2BR44_ARAVE</name>
<dbReference type="AlphaFoldDB" id="A0A4Y2BR44"/>
<proteinExistence type="predicted"/>
<protein>
    <submittedName>
        <fullName evidence="1">Uncharacterized protein</fullName>
    </submittedName>
</protein>
<sequence length="141" mass="15732">MFTESKEIQQGLKGYFFTHFSSLSHFFKGVEMSSFTTLLPPPSPLISRMFFLHPILPSSICNARSNGQEGRSTDGGERKPLLSRLLSKVSPHPPGTSPVPKFSLIHCSKNSYLTKFRYLLRFGCPPPDATSTLTFNHNTVP</sequence>
<gene>
    <name evidence="1" type="ORF">AVEN_25651_1</name>
</gene>
<accession>A0A4Y2BR44</accession>
<evidence type="ECO:0000313" key="2">
    <source>
        <dbReference type="Proteomes" id="UP000499080"/>
    </source>
</evidence>
<reference evidence="1 2" key="1">
    <citation type="journal article" date="2019" name="Sci. Rep.">
        <title>Orb-weaving spider Araneus ventricosus genome elucidates the spidroin gene catalogue.</title>
        <authorList>
            <person name="Kono N."/>
            <person name="Nakamura H."/>
            <person name="Ohtoshi R."/>
            <person name="Moran D.A.P."/>
            <person name="Shinohara A."/>
            <person name="Yoshida Y."/>
            <person name="Fujiwara M."/>
            <person name="Mori M."/>
            <person name="Tomita M."/>
            <person name="Arakawa K."/>
        </authorList>
    </citation>
    <scope>NUCLEOTIDE SEQUENCE [LARGE SCALE GENOMIC DNA]</scope>
</reference>
<organism evidence="1 2">
    <name type="scientific">Araneus ventricosus</name>
    <name type="common">Orbweaver spider</name>
    <name type="synonym">Epeira ventricosa</name>
    <dbReference type="NCBI Taxonomy" id="182803"/>
    <lineage>
        <taxon>Eukaryota</taxon>
        <taxon>Metazoa</taxon>
        <taxon>Ecdysozoa</taxon>
        <taxon>Arthropoda</taxon>
        <taxon>Chelicerata</taxon>
        <taxon>Arachnida</taxon>
        <taxon>Araneae</taxon>
        <taxon>Araneomorphae</taxon>
        <taxon>Entelegynae</taxon>
        <taxon>Araneoidea</taxon>
        <taxon>Araneidae</taxon>
        <taxon>Araneus</taxon>
    </lineage>
</organism>
<comment type="caution">
    <text evidence="1">The sequence shown here is derived from an EMBL/GenBank/DDBJ whole genome shotgun (WGS) entry which is preliminary data.</text>
</comment>
<dbReference type="Proteomes" id="UP000499080">
    <property type="component" value="Unassembled WGS sequence"/>
</dbReference>
<evidence type="ECO:0000313" key="1">
    <source>
        <dbReference type="EMBL" id="GBL93664.1"/>
    </source>
</evidence>
<dbReference type="EMBL" id="BGPR01000095">
    <property type="protein sequence ID" value="GBL93664.1"/>
    <property type="molecule type" value="Genomic_DNA"/>
</dbReference>